<evidence type="ECO:0000256" key="4">
    <source>
        <dbReference type="ARBA" id="ARBA00023134"/>
    </source>
</evidence>
<dbReference type="InterPro" id="IPR042108">
    <property type="entry name" value="GTPase_HflX_N_sf"/>
</dbReference>
<gene>
    <name evidence="5 9" type="primary">hflX</name>
    <name evidence="9" type="ORF">NDR89_16385</name>
</gene>
<evidence type="ECO:0000256" key="1">
    <source>
        <dbReference type="ARBA" id="ARBA00022723"/>
    </source>
</evidence>
<comment type="subcellular location">
    <subcellularLocation>
        <location evidence="5">Cytoplasm</location>
    </subcellularLocation>
    <text evidence="5">May associate with membranes.</text>
</comment>
<dbReference type="CDD" id="cd01878">
    <property type="entry name" value="HflX"/>
    <property type="match status" value="1"/>
</dbReference>
<name>A0ABY4VW64_9BURK</name>
<dbReference type="Gene3D" id="3.40.50.11060">
    <property type="entry name" value="GTPase HflX, N-terminal domain"/>
    <property type="match status" value="1"/>
</dbReference>
<accession>A0ABY4VW64</accession>
<feature type="region of interest" description="Disordered" evidence="7">
    <location>
        <begin position="391"/>
        <end position="470"/>
    </location>
</feature>
<dbReference type="InterPro" id="IPR016496">
    <property type="entry name" value="GTPase_HflX"/>
</dbReference>
<dbReference type="RefSeq" id="WP_252253739.1">
    <property type="nucleotide sequence ID" value="NZ_CP098736.1"/>
</dbReference>
<feature type="compositionally biased region" description="Low complexity" evidence="7">
    <location>
        <begin position="425"/>
        <end position="437"/>
    </location>
</feature>
<protein>
    <recommendedName>
        <fullName evidence="5">GTPase HflX</fullName>
    </recommendedName>
    <alternativeName>
        <fullName evidence="5">GTP-binding protein HflX</fullName>
    </alternativeName>
</protein>
<evidence type="ECO:0000256" key="3">
    <source>
        <dbReference type="ARBA" id="ARBA00022842"/>
    </source>
</evidence>
<reference evidence="9" key="1">
    <citation type="submission" date="2022-06" db="EMBL/GenBank/DDBJ databases">
        <title>Complete genome sequence and characterization of Cupriavidus gilardii QJ1 isolated from contaminating cells.</title>
        <authorList>
            <person name="Qi J."/>
        </authorList>
    </citation>
    <scope>NUCLEOTIDE SEQUENCE</scope>
    <source>
        <strain evidence="9">QJ1</strain>
    </source>
</reference>
<keyword evidence="1" id="KW-0479">Metal-binding</keyword>
<feature type="compositionally biased region" description="Acidic residues" evidence="7">
    <location>
        <begin position="413"/>
        <end position="424"/>
    </location>
</feature>
<evidence type="ECO:0000256" key="5">
    <source>
        <dbReference type="HAMAP-Rule" id="MF_00900"/>
    </source>
</evidence>
<keyword evidence="2 5" id="KW-0547">Nucleotide-binding</keyword>
<keyword evidence="5" id="KW-0963">Cytoplasm</keyword>
<keyword evidence="4 5" id="KW-0342">GTP-binding</keyword>
<dbReference type="NCBIfam" id="NF008280">
    <property type="entry name" value="PRK11058.1"/>
    <property type="match status" value="1"/>
</dbReference>
<dbReference type="HAMAP" id="MF_00900">
    <property type="entry name" value="GTPase_HflX"/>
    <property type="match status" value="1"/>
</dbReference>
<dbReference type="Pfam" id="PF01926">
    <property type="entry name" value="MMR_HSR1"/>
    <property type="match status" value="1"/>
</dbReference>
<dbReference type="EMBL" id="CP098736">
    <property type="protein sequence ID" value="USE81281.1"/>
    <property type="molecule type" value="Genomic_DNA"/>
</dbReference>
<dbReference type="PROSITE" id="PS51705">
    <property type="entry name" value="G_HFLX"/>
    <property type="match status" value="1"/>
</dbReference>
<comment type="subunit">
    <text evidence="5">Monomer. Associates with the 50S ribosomal subunit.</text>
</comment>
<dbReference type="Gene3D" id="6.10.250.2860">
    <property type="match status" value="1"/>
</dbReference>
<dbReference type="Pfam" id="PF16360">
    <property type="entry name" value="GTP-bdg_M"/>
    <property type="match status" value="1"/>
</dbReference>
<dbReference type="InterPro" id="IPR032305">
    <property type="entry name" value="GTP-bd_M"/>
</dbReference>
<feature type="compositionally biased region" description="Low complexity" evidence="7">
    <location>
        <begin position="400"/>
        <end position="412"/>
    </location>
</feature>
<evidence type="ECO:0000313" key="9">
    <source>
        <dbReference type="EMBL" id="USE81281.1"/>
    </source>
</evidence>
<evidence type="ECO:0000313" key="10">
    <source>
        <dbReference type="Proteomes" id="UP001056648"/>
    </source>
</evidence>
<dbReference type="InterPro" id="IPR030394">
    <property type="entry name" value="G_HFLX_dom"/>
</dbReference>
<dbReference type="InterPro" id="IPR006073">
    <property type="entry name" value="GTP-bd"/>
</dbReference>
<dbReference type="Pfam" id="PF13167">
    <property type="entry name" value="GTP-bdg_N"/>
    <property type="match status" value="1"/>
</dbReference>
<evidence type="ECO:0000256" key="6">
    <source>
        <dbReference type="SAM" id="Coils"/>
    </source>
</evidence>
<evidence type="ECO:0000259" key="8">
    <source>
        <dbReference type="PROSITE" id="PS51705"/>
    </source>
</evidence>
<comment type="function">
    <text evidence="5">GTPase that associates with the 50S ribosomal subunit and may have a role during protein synthesis or ribosome biogenesis.</text>
</comment>
<keyword evidence="10" id="KW-1185">Reference proteome</keyword>
<dbReference type="Gene3D" id="3.40.50.300">
    <property type="entry name" value="P-loop containing nucleotide triphosphate hydrolases"/>
    <property type="match status" value="1"/>
</dbReference>
<dbReference type="PRINTS" id="PR00326">
    <property type="entry name" value="GTP1OBG"/>
</dbReference>
<dbReference type="NCBIfam" id="TIGR03156">
    <property type="entry name" value="GTP_HflX"/>
    <property type="match status" value="1"/>
</dbReference>
<proteinExistence type="inferred from homology"/>
<dbReference type="Proteomes" id="UP001056648">
    <property type="component" value="Chromosome 2"/>
</dbReference>
<feature type="compositionally biased region" description="Basic and acidic residues" evidence="7">
    <location>
        <begin position="445"/>
        <end position="470"/>
    </location>
</feature>
<comment type="similarity">
    <text evidence="5">Belongs to the TRAFAC class OBG-HflX-like GTPase superfamily. HflX GTPase family.</text>
</comment>
<dbReference type="InterPro" id="IPR025121">
    <property type="entry name" value="GTPase_HflX_N"/>
</dbReference>
<dbReference type="PANTHER" id="PTHR10229:SF0">
    <property type="entry name" value="GTP-BINDING PROTEIN 6-RELATED"/>
    <property type="match status" value="1"/>
</dbReference>
<dbReference type="InterPro" id="IPR027417">
    <property type="entry name" value="P-loop_NTPase"/>
</dbReference>
<evidence type="ECO:0000256" key="2">
    <source>
        <dbReference type="ARBA" id="ARBA00022741"/>
    </source>
</evidence>
<feature type="coiled-coil region" evidence="6">
    <location>
        <begin position="168"/>
        <end position="195"/>
    </location>
</feature>
<sequence>MQPRATSPSEPTRAILVGVDFGKHDFEESLSELALLTSTAGSTPVHTLTGKRSRPDPALFIGSGKAEELKEAADALDADVVVFNHALSPAQQRNLERFLNRHVIDRTGLILDIFGQRAQSHVGKVQVELAQVQYRASRLVRAWSHLERQKGGIGMRGGPGERQLELDRRMLDDRAKRLKTDLSRLQRQHSTQRRARARNETLSISLVGYTNAGKSTLFNALTKARAYAANQLFATLDTTSRRLYLDGLGNVVLSDTVGFIRDLPTQLVAAFRATLEETVHADLLLHVVDAASPVRHEQIEQVNRVLAEIDAADIPQIVVMNKIDAAPELLEHGPRIERNEDGVPVRVFISARDGIGLDGLRDAIVDVARWLAERPAAPDPADPRLQDLHERRQPEGDGADGAAFAELGADAQSDAEDADPDSDSASDSGSDSASDSGSDADFDADFDRGSDPGSEPRARDDRRLPDRDAD</sequence>
<evidence type="ECO:0000256" key="7">
    <source>
        <dbReference type="SAM" id="MobiDB-lite"/>
    </source>
</evidence>
<feature type="domain" description="Hflx-type G" evidence="8">
    <location>
        <begin position="202"/>
        <end position="372"/>
    </location>
</feature>
<dbReference type="PANTHER" id="PTHR10229">
    <property type="entry name" value="GTP-BINDING PROTEIN HFLX"/>
    <property type="match status" value="1"/>
</dbReference>
<keyword evidence="3" id="KW-0460">Magnesium</keyword>
<keyword evidence="6" id="KW-0175">Coiled coil</keyword>
<dbReference type="SUPFAM" id="SSF52540">
    <property type="entry name" value="P-loop containing nucleoside triphosphate hydrolases"/>
    <property type="match status" value="1"/>
</dbReference>
<organism evidence="9 10">
    <name type="scientific">Cupriavidus gilardii</name>
    <dbReference type="NCBI Taxonomy" id="82541"/>
    <lineage>
        <taxon>Bacteria</taxon>
        <taxon>Pseudomonadati</taxon>
        <taxon>Pseudomonadota</taxon>
        <taxon>Betaproteobacteria</taxon>
        <taxon>Burkholderiales</taxon>
        <taxon>Burkholderiaceae</taxon>
        <taxon>Cupriavidus</taxon>
    </lineage>
</organism>